<proteinExistence type="predicted"/>
<dbReference type="Gene3D" id="3.20.20.80">
    <property type="entry name" value="Glycosidases"/>
    <property type="match status" value="1"/>
</dbReference>
<gene>
    <name evidence="2" type="ORF">F6464_13695</name>
</gene>
<dbReference type="InterPro" id="IPR017853">
    <property type="entry name" value="GH"/>
</dbReference>
<dbReference type="OrthoDB" id="9800974at2"/>
<reference evidence="2 3" key="1">
    <citation type="submission" date="2019-09" db="EMBL/GenBank/DDBJ databases">
        <title>Flavobacterium sp. nov., isolated from glacier ice.</title>
        <authorList>
            <person name="Liu Q."/>
        </authorList>
    </citation>
    <scope>NUCLEOTIDE SEQUENCE [LARGE SCALE GENOMIC DNA]</scope>
    <source>
        <strain evidence="2 3">NBRC 112527</strain>
    </source>
</reference>
<evidence type="ECO:0000313" key="2">
    <source>
        <dbReference type="EMBL" id="KAB1154037.1"/>
    </source>
</evidence>
<protein>
    <submittedName>
        <fullName evidence="2">T9SS C-terminal target domain-containing protein</fullName>
    </submittedName>
</protein>
<sequence length="647" mass="73283">MKFKKLKRMDFRKRIILISLVGFCNLAIGQSGPPISSYGVWDRGFEHDVKSYPFIKGASSDCPWDQVEKKSGVYDWSAMDDAVEKAYKNNMSVYFSFEAGPKTPDWVYEEGVPKVTTNDQIHDKFPYYPYYLSPIYKKLYTRFITEASKHIRSYSKEKQAHIAFIQVKTGCTGDETPYKGESNDKNYDLPKEGADWQNFRTECFALYAQLFDQTEPKISLLFGSISGDEDGGKDGKYQQQWDWVTKNITGVLGVKAGTLSRGSHFTDEKTIVNIWRKYLIDPKGLKVFARSEMDQSWQRPVFQINVQMNFYWAAINALNLGQSIWDVSSGAMESSKEQGFDYSFFFFDKYAGQIYPKSATDAFCALHKGLDYADIVAYPESEFGPASQKNTERADKIAAAYAKYGAAIDDKKALTMGQVKQRGNQSGLNDVGWKIWSDNYSRLLYQIDADATSIPLWRVNGPITATSSIYDRFARSFEHSSGKDAMYFKLHEGFSQDAKPKVMSINIVWYDKQAGSTWKLDYDGGGKAMKTAFTVTGTGDQKWHHETLIIKDAVFRYGGQKGSDLAIINTDDKDDIFSIIEVKRGEQDVPALLPQAENRAFAGHNKGTKYGKGENTEEGDKGKKDKKEKKGDKAEKRKKKKLESAVE</sequence>
<evidence type="ECO:0000313" key="3">
    <source>
        <dbReference type="Proteomes" id="UP000490922"/>
    </source>
</evidence>
<name>A0A7J5A931_9FLAO</name>
<accession>A0A7J5A931</accession>
<feature type="compositionally biased region" description="Basic and acidic residues" evidence="1">
    <location>
        <begin position="611"/>
        <end position="635"/>
    </location>
</feature>
<comment type="caution">
    <text evidence="2">The sequence shown here is derived from an EMBL/GenBank/DDBJ whole genome shotgun (WGS) entry which is preliminary data.</text>
</comment>
<keyword evidence="3" id="KW-1185">Reference proteome</keyword>
<dbReference type="EMBL" id="WAEM01000011">
    <property type="protein sequence ID" value="KAB1154037.1"/>
    <property type="molecule type" value="Genomic_DNA"/>
</dbReference>
<feature type="region of interest" description="Disordered" evidence="1">
    <location>
        <begin position="594"/>
        <end position="647"/>
    </location>
</feature>
<dbReference type="Proteomes" id="UP000490922">
    <property type="component" value="Unassembled WGS sequence"/>
</dbReference>
<organism evidence="2 3">
    <name type="scientific">Flavobacterium luteum</name>
    <dbReference type="NCBI Taxonomy" id="2026654"/>
    <lineage>
        <taxon>Bacteria</taxon>
        <taxon>Pseudomonadati</taxon>
        <taxon>Bacteroidota</taxon>
        <taxon>Flavobacteriia</taxon>
        <taxon>Flavobacteriales</taxon>
        <taxon>Flavobacteriaceae</taxon>
        <taxon>Flavobacterium</taxon>
    </lineage>
</organism>
<dbReference type="SUPFAM" id="SSF51445">
    <property type="entry name" value="(Trans)glycosidases"/>
    <property type="match status" value="2"/>
</dbReference>
<evidence type="ECO:0000256" key="1">
    <source>
        <dbReference type="SAM" id="MobiDB-lite"/>
    </source>
</evidence>
<dbReference type="AlphaFoldDB" id="A0A7J5A931"/>